<dbReference type="STRING" id="573061.Clocel_1381"/>
<dbReference type="Proteomes" id="UP000002730">
    <property type="component" value="Chromosome"/>
</dbReference>
<feature type="transmembrane region" description="Helical" evidence="1">
    <location>
        <begin position="12"/>
        <end position="30"/>
    </location>
</feature>
<dbReference type="KEGG" id="ccb:Clocel_1381"/>
<evidence type="ECO:0000256" key="1">
    <source>
        <dbReference type="SAM" id="Phobius"/>
    </source>
</evidence>
<proteinExistence type="predicted"/>
<dbReference type="HOGENOM" id="CLU_3060115_0_0_9"/>
<evidence type="ECO:0008006" key="4">
    <source>
        <dbReference type="Google" id="ProtNLM"/>
    </source>
</evidence>
<evidence type="ECO:0000313" key="2">
    <source>
        <dbReference type="EMBL" id="ADL51134.1"/>
    </source>
</evidence>
<organism evidence="2 3">
    <name type="scientific">Clostridium cellulovorans (strain ATCC 35296 / DSM 3052 / OCM 3 / 743B)</name>
    <dbReference type="NCBI Taxonomy" id="573061"/>
    <lineage>
        <taxon>Bacteria</taxon>
        <taxon>Bacillati</taxon>
        <taxon>Bacillota</taxon>
        <taxon>Clostridia</taxon>
        <taxon>Eubacteriales</taxon>
        <taxon>Clostridiaceae</taxon>
        <taxon>Clostridium</taxon>
    </lineage>
</organism>
<reference evidence="2 3" key="1">
    <citation type="submission" date="2010-08" db="EMBL/GenBank/DDBJ databases">
        <title>Complete sequence of Clostridium cellulovorans 743B.</title>
        <authorList>
            <consortium name="US DOE Joint Genome Institute"/>
            <person name="Lucas S."/>
            <person name="Copeland A."/>
            <person name="Lapidus A."/>
            <person name="Cheng J.-F."/>
            <person name="Bruce D."/>
            <person name="Goodwin L."/>
            <person name="Pitluck S."/>
            <person name="Chertkov O."/>
            <person name="Detter J.C."/>
            <person name="Han C."/>
            <person name="Tapia R."/>
            <person name="Land M."/>
            <person name="Hauser L."/>
            <person name="Chang Y.-J."/>
            <person name="Jeffries C."/>
            <person name="Kyrpides N."/>
            <person name="Ivanova N."/>
            <person name="Mikhailova N."/>
            <person name="Hemme C.L."/>
            <person name="Woyke T."/>
        </authorList>
    </citation>
    <scope>NUCLEOTIDE SEQUENCE [LARGE SCALE GENOMIC DNA]</scope>
    <source>
        <strain evidence="3">ATCC 35296 / DSM 3052 / OCM 3 / 743B</strain>
    </source>
</reference>
<dbReference type="EMBL" id="CP002160">
    <property type="protein sequence ID" value="ADL51134.1"/>
    <property type="molecule type" value="Genomic_DNA"/>
</dbReference>
<keyword evidence="3" id="KW-1185">Reference proteome</keyword>
<dbReference type="PROSITE" id="PS51257">
    <property type="entry name" value="PROKAR_LIPOPROTEIN"/>
    <property type="match status" value="1"/>
</dbReference>
<accession>D9SVL0</accession>
<evidence type="ECO:0000313" key="3">
    <source>
        <dbReference type="Proteomes" id="UP000002730"/>
    </source>
</evidence>
<keyword evidence="1" id="KW-1133">Transmembrane helix</keyword>
<sequence>MILNKLVKKIVIHILSIVIMISCVLNFSVVKVEAKEAEVKVVAISAGVIFLLF</sequence>
<keyword evidence="1" id="KW-0472">Membrane</keyword>
<gene>
    <name evidence="2" type="ordered locus">Clocel_1381</name>
</gene>
<dbReference type="AlphaFoldDB" id="D9SVL0"/>
<name>D9SVL0_CLOC7</name>
<protein>
    <recommendedName>
        <fullName evidence="4">Lipoprotein</fullName>
    </recommendedName>
</protein>
<keyword evidence="1" id="KW-0812">Transmembrane</keyword>